<dbReference type="Proteomes" id="UP000821853">
    <property type="component" value="Chromosome 2"/>
</dbReference>
<dbReference type="OMA" id="CEDRRVF"/>
<dbReference type="Pfam" id="PF21788">
    <property type="entry name" value="TNP-like_GBD"/>
    <property type="match status" value="1"/>
</dbReference>
<evidence type="ECO:0000313" key="3">
    <source>
        <dbReference type="EMBL" id="KAH9367508.1"/>
    </source>
</evidence>
<comment type="caution">
    <text evidence="3">The sequence shown here is derived from an EMBL/GenBank/DDBJ whole genome shotgun (WGS) entry which is preliminary data.</text>
</comment>
<sequence length="243" mass="27508">MVCVKCRFDSRFFTTFKNKLAGKETFQKHGILIFDEIHVRKEMRVNVTTMSYTGHADFGGEVEVPEQLADHGLVFTFRPFGDNYSQPVAVFASHGPTKGTVLAQLIVKAILHLEDDGAYVDAIVCDGAAINRSMWTQFSETGALYGTQNSFTSPACEDRRVFVFSDAPHLMKCMRNRLMKKNVFCVNGTRVFWSHYDKLYVVDTKNECCLRVCPKFSFSHLNPSNTEKIRVKLATQLFSMSVA</sequence>
<keyword evidence="4" id="KW-1185">Reference proteome</keyword>
<evidence type="ECO:0000313" key="4">
    <source>
        <dbReference type="Proteomes" id="UP000821853"/>
    </source>
</evidence>
<evidence type="ECO:0000259" key="2">
    <source>
        <dbReference type="Pfam" id="PF21788"/>
    </source>
</evidence>
<name>A0A9J6FZM2_HAELO</name>
<feature type="domain" description="Transposable element P transposase-like RNase H" evidence="1">
    <location>
        <begin position="5"/>
        <end position="138"/>
    </location>
</feature>
<evidence type="ECO:0000259" key="1">
    <source>
        <dbReference type="Pfam" id="PF21787"/>
    </source>
</evidence>
<protein>
    <recommendedName>
        <fullName evidence="5">Transposable element P transposase</fullName>
    </recommendedName>
</protein>
<dbReference type="InterPro" id="IPR048366">
    <property type="entry name" value="TNP-like_GBD"/>
</dbReference>
<organism evidence="3 4">
    <name type="scientific">Haemaphysalis longicornis</name>
    <name type="common">Bush tick</name>
    <dbReference type="NCBI Taxonomy" id="44386"/>
    <lineage>
        <taxon>Eukaryota</taxon>
        <taxon>Metazoa</taxon>
        <taxon>Ecdysozoa</taxon>
        <taxon>Arthropoda</taxon>
        <taxon>Chelicerata</taxon>
        <taxon>Arachnida</taxon>
        <taxon>Acari</taxon>
        <taxon>Parasitiformes</taxon>
        <taxon>Ixodida</taxon>
        <taxon>Ixodoidea</taxon>
        <taxon>Ixodidae</taxon>
        <taxon>Haemaphysalinae</taxon>
        <taxon>Haemaphysalis</taxon>
    </lineage>
</organism>
<dbReference type="EMBL" id="JABSTR010000004">
    <property type="protein sequence ID" value="KAH9367508.1"/>
    <property type="molecule type" value="Genomic_DNA"/>
</dbReference>
<gene>
    <name evidence="3" type="ORF">HPB48_009062</name>
</gene>
<feature type="domain" description="Transposable element P transposase-like GTP-binding insertion" evidence="2">
    <location>
        <begin position="169"/>
        <end position="243"/>
    </location>
</feature>
<dbReference type="Pfam" id="PF21787">
    <property type="entry name" value="TNP-like_RNaseH_N"/>
    <property type="match status" value="1"/>
</dbReference>
<reference evidence="3 4" key="1">
    <citation type="journal article" date="2020" name="Cell">
        <title>Large-Scale Comparative Analyses of Tick Genomes Elucidate Their Genetic Diversity and Vector Capacities.</title>
        <authorList>
            <consortium name="Tick Genome and Microbiome Consortium (TIGMIC)"/>
            <person name="Jia N."/>
            <person name="Wang J."/>
            <person name="Shi W."/>
            <person name="Du L."/>
            <person name="Sun Y."/>
            <person name="Zhan W."/>
            <person name="Jiang J.F."/>
            <person name="Wang Q."/>
            <person name="Zhang B."/>
            <person name="Ji P."/>
            <person name="Bell-Sakyi L."/>
            <person name="Cui X.M."/>
            <person name="Yuan T.T."/>
            <person name="Jiang B.G."/>
            <person name="Yang W.F."/>
            <person name="Lam T.T."/>
            <person name="Chang Q.C."/>
            <person name="Ding S.J."/>
            <person name="Wang X.J."/>
            <person name="Zhu J.G."/>
            <person name="Ruan X.D."/>
            <person name="Zhao L."/>
            <person name="Wei J.T."/>
            <person name="Ye R.Z."/>
            <person name="Que T.C."/>
            <person name="Du C.H."/>
            <person name="Zhou Y.H."/>
            <person name="Cheng J.X."/>
            <person name="Dai P.F."/>
            <person name="Guo W.B."/>
            <person name="Han X.H."/>
            <person name="Huang E.J."/>
            <person name="Li L.F."/>
            <person name="Wei W."/>
            <person name="Gao Y.C."/>
            <person name="Liu J.Z."/>
            <person name="Shao H.Z."/>
            <person name="Wang X."/>
            <person name="Wang C.C."/>
            <person name="Yang T.C."/>
            <person name="Huo Q.B."/>
            <person name="Li W."/>
            <person name="Chen H.Y."/>
            <person name="Chen S.E."/>
            <person name="Zhou L.G."/>
            <person name="Ni X.B."/>
            <person name="Tian J.H."/>
            <person name="Sheng Y."/>
            <person name="Liu T."/>
            <person name="Pan Y.S."/>
            <person name="Xia L.Y."/>
            <person name="Li J."/>
            <person name="Zhao F."/>
            <person name="Cao W.C."/>
        </authorList>
    </citation>
    <scope>NUCLEOTIDE SEQUENCE [LARGE SCALE GENOMIC DNA]</scope>
    <source>
        <strain evidence="3">HaeL-2018</strain>
    </source>
</reference>
<evidence type="ECO:0008006" key="5">
    <source>
        <dbReference type="Google" id="ProtNLM"/>
    </source>
</evidence>
<accession>A0A9J6FZM2</accession>
<dbReference type="VEuPathDB" id="VectorBase:HLOH_042006"/>
<dbReference type="AlphaFoldDB" id="A0A9J6FZM2"/>
<dbReference type="InterPro" id="IPR048365">
    <property type="entry name" value="TNP-like_RNaseH_N"/>
</dbReference>
<proteinExistence type="predicted"/>
<dbReference type="OrthoDB" id="6627680at2759"/>